<dbReference type="Pfam" id="PF00115">
    <property type="entry name" value="COX1"/>
    <property type="match status" value="1"/>
</dbReference>
<dbReference type="RefSeq" id="WP_161897165.1">
    <property type="nucleotide sequence ID" value="NZ_BJOV01000005.1"/>
</dbReference>
<feature type="transmembrane region" description="Helical" evidence="19">
    <location>
        <begin position="127"/>
        <end position="151"/>
    </location>
</feature>
<dbReference type="GO" id="GO:0006119">
    <property type="term" value="P:oxidative phosphorylation"/>
    <property type="evidence" value="ECO:0007669"/>
    <property type="project" value="UniProtKB-UniPathway"/>
</dbReference>
<evidence type="ECO:0000256" key="11">
    <source>
        <dbReference type="ARBA" id="ARBA00022982"/>
    </source>
</evidence>
<dbReference type="AlphaFoldDB" id="A0A7I9VEH0"/>
<evidence type="ECO:0000256" key="1">
    <source>
        <dbReference type="ARBA" id="ARBA00004651"/>
    </source>
</evidence>
<organism evidence="21 22">
    <name type="scientific">Gordonia spumicola</name>
    <dbReference type="NCBI Taxonomy" id="589161"/>
    <lineage>
        <taxon>Bacteria</taxon>
        <taxon>Bacillati</taxon>
        <taxon>Actinomycetota</taxon>
        <taxon>Actinomycetes</taxon>
        <taxon>Mycobacteriales</taxon>
        <taxon>Gordoniaceae</taxon>
        <taxon>Gordonia</taxon>
    </lineage>
</organism>
<dbReference type="GO" id="GO:0020037">
    <property type="term" value="F:heme binding"/>
    <property type="evidence" value="ECO:0007669"/>
    <property type="project" value="InterPro"/>
</dbReference>
<dbReference type="PROSITE" id="PS50855">
    <property type="entry name" value="COX1"/>
    <property type="match status" value="1"/>
</dbReference>
<evidence type="ECO:0000256" key="8">
    <source>
        <dbReference type="ARBA" id="ARBA00022692"/>
    </source>
</evidence>
<feature type="transmembrane region" description="Helical" evidence="19">
    <location>
        <begin position="400"/>
        <end position="418"/>
    </location>
</feature>
<dbReference type="PRINTS" id="PR01165">
    <property type="entry name" value="CYCOXIDASEI"/>
</dbReference>
<dbReference type="NCBIfam" id="TIGR02891">
    <property type="entry name" value="CtaD_CoxA"/>
    <property type="match status" value="1"/>
</dbReference>
<evidence type="ECO:0000256" key="16">
    <source>
        <dbReference type="ARBA" id="ARBA00025218"/>
    </source>
</evidence>
<proteinExistence type="inferred from homology"/>
<dbReference type="SUPFAM" id="SSF81442">
    <property type="entry name" value="Cytochrome c oxidase subunit I-like"/>
    <property type="match status" value="1"/>
</dbReference>
<dbReference type="UniPathway" id="UPA00705"/>
<sequence length="570" mass="63973">MTAVDQPTTQVEAQRPYPERYQPKGSFFYKLITTTDHKLIGQMYIVTCFAFFLVGGLMALLMRAELAHPGLQFLSNEQFNQLFTMHGTVMLLMYATPIVIGFANFVLPLQIGSPDVAFPRLNSLGYWLFLFGNLIALGGFLTPGGAADFGWTAYTPLTDMVHSPGVGADFWIMGLGVAGLGTILGAVNMITTVVCLRAPGMTMFRMPIFTWNILVTSVLILLIFPLLTAALMGLEVDRQFGAHLYDPANGGVILWQHLFWFFGHPEVYVIALPFFGIVSEVFPVFSRKPLFGYSGLVYATLAIAALSVAVWAHHMYVTGSVLLPFFSFMTFLIAVPTGVKFFNWIGTMWKGRITFETPMLFSIGFIVTFLFGGLTGVLLAAPPIDFHVSDSYFVVAHFHYVLFGTIVFATYAGIYFWFPKMTGRLLDETLGKWHFWLTFIGFHLTFLVQHWLGNEGMPRRYADYLPSDGFTELNMVSTAGALVLGLSTLPFLWNVFKSYRYGEVVTVDDPWGFGNSLEWATSCPPPRHNFTELPRIRSERPAFELHYPHMVERMRAEAHVGWGSDKHAEH</sequence>
<name>A0A7I9VEH0_9ACTN</name>
<reference evidence="22" key="1">
    <citation type="submission" date="2019-06" db="EMBL/GenBank/DDBJ databases">
        <title>Gordonia isolated from sludge of a wastewater treatment plant.</title>
        <authorList>
            <person name="Tamura T."/>
            <person name="Aoyama K."/>
            <person name="Kang Y."/>
            <person name="Saito S."/>
            <person name="Akiyama N."/>
            <person name="Yazawa K."/>
            <person name="Gonoi T."/>
            <person name="Mikami Y."/>
        </authorList>
    </citation>
    <scope>NUCLEOTIDE SEQUENCE [LARGE SCALE GENOMIC DNA]</scope>
    <source>
        <strain evidence="22">NBRC 107696</strain>
    </source>
</reference>
<keyword evidence="22" id="KW-1185">Reference proteome</keyword>
<dbReference type="GO" id="GO:0022904">
    <property type="term" value="P:respiratory electron transport chain"/>
    <property type="evidence" value="ECO:0007669"/>
    <property type="project" value="TreeGrafter"/>
</dbReference>
<dbReference type="InterPro" id="IPR023616">
    <property type="entry name" value="Cyt_c_oxase-like_su1_dom"/>
</dbReference>
<evidence type="ECO:0000256" key="2">
    <source>
        <dbReference type="ARBA" id="ARBA00004673"/>
    </source>
</evidence>
<comment type="similarity">
    <text evidence="3 18">Belongs to the heme-copper respiratory oxidase family.</text>
</comment>
<evidence type="ECO:0000256" key="5">
    <source>
        <dbReference type="ARBA" id="ARBA00022475"/>
    </source>
</evidence>
<feature type="transmembrane region" description="Helical" evidence="19">
    <location>
        <begin position="290"/>
        <end position="313"/>
    </location>
</feature>
<keyword evidence="9 19" id="KW-0479">Metal-binding</keyword>
<keyword evidence="13 19" id="KW-0408">Iron</keyword>
<keyword evidence="10" id="KW-1278">Translocase</keyword>
<dbReference type="Proteomes" id="UP000444960">
    <property type="component" value="Unassembled WGS sequence"/>
</dbReference>
<evidence type="ECO:0000256" key="6">
    <source>
        <dbReference type="ARBA" id="ARBA00022617"/>
    </source>
</evidence>
<comment type="catalytic activity">
    <reaction evidence="17 19">
        <text>4 Fe(II)-[cytochrome c] + O2 + 8 H(+)(in) = 4 Fe(III)-[cytochrome c] + 2 H2O + 4 H(+)(out)</text>
        <dbReference type="Rhea" id="RHEA:11436"/>
        <dbReference type="Rhea" id="RHEA-COMP:10350"/>
        <dbReference type="Rhea" id="RHEA-COMP:14399"/>
        <dbReference type="ChEBI" id="CHEBI:15377"/>
        <dbReference type="ChEBI" id="CHEBI:15378"/>
        <dbReference type="ChEBI" id="CHEBI:15379"/>
        <dbReference type="ChEBI" id="CHEBI:29033"/>
        <dbReference type="ChEBI" id="CHEBI:29034"/>
        <dbReference type="EC" id="7.1.1.9"/>
    </reaction>
</comment>
<accession>A0A7I9VEH0</accession>
<dbReference type="Gene3D" id="1.20.210.10">
    <property type="entry name" value="Cytochrome c oxidase-like, subunit I domain"/>
    <property type="match status" value="1"/>
</dbReference>
<dbReference type="InterPro" id="IPR036927">
    <property type="entry name" value="Cyt_c_oxase-like_su1_sf"/>
</dbReference>
<dbReference type="OrthoDB" id="9803294at2"/>
<dbReference type="GO" id="GO:0005886">
    <property type="term" value="C:plasma membrane"/>
    <property type="evidence" value="ECO:0007669"/>
    <property type="project" value="UniProtKB-SubCell"/>
</dbReference>
<evidence type="ECO:0000256" key="4">
    <source>
        <dbReference type="ARBA" id="ARBA00022448"/>
    </source>
</evidence>
<feature type="transmembrane region" description="Helical" evidence="19">
    <location>
        <begin position="254"/>
        <end position="278"/>
    </location>
</feature>
<feature type="transmembrane region" description="Helical" evidence="19">
    <location>
        <begin position="171"/>
        <end position="196"/>
    </location>
</feature>
<comment type="function">
    <text evidence="16 19">Cytochrome c oxidase is the component of the respiratory chain that catalyzes the reduction of oxygen to water. Subunits 1-3 form the functional core of the enzyme complex. CO I is the catalytic subunit of the enzyme. Electrons originating in cytochrome c are transferred via the copper A center of subunit 2 and heme A of subunit 1 to the bimetallic center formed by heme A3 and copper B.</text>
</comment>
<evidence type="ECO:0000256" key="9">
    <source>
        <dbReference type="ARBA" id="ARBA00022723"/>
    </source>
</evidence>
<dbReference type="CDD" id="cd01662">
    <property type="entry name" value="Ubiquinol_Oxidase_I"/>
    <property type="match status" value="1"/>
</dbReference>
<dbReference type="GO" id="GO:0004129">
    <property type="term" value="F:cytochrome-c oxidase activity"/>
    <property type="evidence" value="ECO:0007669"/>
    <property type="project" value="UniProtKB-EC"/>
</dbReference>
<dbReference type="PROSITE" id="PS00077">
    <property type="entry name" value="COX1_CUB"/>
    <property type="match status" value="1"/>
</dbReference>
<protein>
    <recommendedName>
        <fullName evidence="19">Cytochrome c oxidase subunit 1</fullName>
        <ecNumber evidence="19">7.1.1.9</ecNumber>
    </recommendedName>
</protein>
<feature type="transmembrane region" description="Helical" evidence="19">
    <location>
        <begin position="82"/>
        <end position="107"/>
    </location>
</feature>
<dbReference type="FunFam" id="1.20.210.10:FF:000003">
    <property type="entry name" value="Cytochrome c oxidase subunit 1"/>
    <property type="match status" value="1"/>
</dbReference>
<keyword evidence="11 18" id="KW-0249">Electron transport</keyword>
<evidence type="ECO:0000256" key="18">
    <source>
        <dbReference type="RuleBase" id="RU000370"/>
    </source>
</evidence>
<keyword evidence="12 19" id="KW-1133">Transmembrane helix</keyword>
<keyword evidence="7 18" id="KW-0679">Respiratory chain</keyword>
<dbReference type="PANTHER" id="PTHR10422">
    <property type="entry name" value="CYTOCHROME C OXIDASE SUBUNIT 1"/>
    <property type="match status" value="1"/>
</dbReference>
<evidence type="ECO:0000256" key="15">
    <source>
        <dbReference type="ARBA" id="ARBA00023136"/>
    </source>
</evidence>
<evidence type="ECO:0000256" key="3">
    <source>
        <dbReference type="ARBA" id="ARBA00009578"/>
    </source>
</evidence>
<feature type="domain" description="Cytochrome oxidase subunit I profile" evidence="20">
    <location>
        <begin position="23"/>
        <end position="537"/>
    </location>
</feature>
<evidence type="ECO:0000256" key="7">
    <source>
        <dbReference type="ARBA" id="ARBA00022660"/>
    </source>
</evidence>
<keyword evidence="14 19" id="KW-0186">Copper</keyword>
<evidence type="ECO:0000256" key="13">
    <source>
        <dbReference type="ARBA" id="ARBA00023004"/>
    </source>
</evidence>
<comment type="caution">
    <text evidence="21">The sequence shown here is derived from an EMBL/GenBank/DDBJ whole genome shotgun (WGS) entry which is preliminary data.</text>
</comment>
<evidence type="ECO:0000256" key="10">
    <source>
        <dbReference type="ARBA" id="ARBA00022967"/>
    </source>
</evidence>
<dbReference type="EC" id="7.1.1.9" evidence="19"/>
<dbReference type="InterPro" id="IPR000883">
    <property type="entry name" value="Cyt_C_Oxase_1"/>
</dbReference>
<feature type="transmembrane region" description="Helical" evidence="19">
    <location>
        <begin position="43"/>
        <end position="62"/>
    </location>
</feature>
<feature type="transmembrane region" description="Helical" evidence="19">
    <location>
        <begin position="473"/>
        <end position="493"/>
    </location>
</feature>
<dbReference type="GO" id="GO:0015990">
    <property type="term" value="P:electron transport coupled proton transport"/>
    <property type="evidence" value="ECO:0007669"/>
    <property type="project" value="InterPro"/>
</dbReference>
<keyword evidence="8 18" id="KW-0812">Transmembrane</keyword>
<keyword evidence="4 18" id="KW-0813">Transport</keyword>
<keyword evidence="5 19" id="KW-1003">Cell membrane</keyword>
<dbReference type="EMBL" id="BJOV01000005">
    <property type="protein sequence ID" value="GEE03685.1"/>
    <property type="molecule type" value="Genomic_DNA"/>
</dbReference>
<evidence type="ECO:0000259" key="20">
    <source>
        <dbReference type="PROSITE" id="PS50855"/>
    </source>
</evidence>
<feature type="transmembrane region" description="Helical" evidence="19">
    <location>
        <begin position="325"/>
        <end position="346"/>
    </location>
</feature>
<evidence type="ECO:0000313" key="21">
    <source>
        <dbReference type="EMBL" id="GEE03685.1"/>
    </source>
</evidence>
<comment type="pathway">
    <text evidence="2 19">Energy metabolism; oxidative phosphorylation.</text>
</comment>
<dbReference type="InterPro" id="IPR014241">
    <property type="entry name" value="Cyt_c_oxidase_su1_bac"/>
</dbReference>
<dbReference type="InterPro" id="IPR023615">
    <property type="entry name" value="Cyt_c_Oxase_su1_BS"/>
</dbReference>
<evidence type="ECO:0000256" key="12">
    <source>
        <dbReference type="ARBA" id="ARBA00022989"/>
    </source>
</evidence>
<feature type="transmembrane region" description="Helical" evidence="19">
    <location>
        <begin position="358"/>
        <end position="380"/>
    </location>
</feature>
<evidence type="ECO:0000313" key="22">
    <source>
        <dbReference type="Proteomes" id="UP000444960"/>
    </source>
</evidence>
<comment type="subcellular location">
    <subcellularLocation>
        <location evidence="1 19">Cell membrane</location>
        <topology evidence="1 19">Multi-pass membrane protein</topology>
    </subcellularLocation>
</comment>
<gene>
    <name evidence="21" type="ORF">nbrc107696_41310</name>
</gene>
<keyword evidence="15 19" id="KW-0472">Membrane</keyword>
<feature type="transmembrane region" description="Helical" evidence="19">
    <location>
        <begin position="430"/>
        <end position="453"/>
    </location>
</feature>
<dbReference type="PANTHER" id="PTHR10422:SF18">
    <property type="entry name" value="CYTOCHROME C OXIDASE SUBUNIT 1"/>
    <property type="match status" value="1"/>
</dbReference>
<evidence type="ECO:0000256" key="19">
    <source>
        <dbReference type="RuleBase" id="RU363061"/>
    </source>
</evidence>
<evidence type="ECO:0000256" key="17">
    <source>
        <dbReference type="ARBA" id="ARBA00047816"/>
    </source>
</evidence>
<dbReference type="GO" id="GO:0046872">
    <property type="term" value="F:metal ion binding"/>
    <property type="evidence" value="ECO:0007669"/>
    <property type="project" value="UniProtKB-KW"/>
</dbReference>
<evidence type="ECO:0000256" key="14">
    <source>
        <dbReference type="ARBA" id="ARBA00023008"/>
    </source>
</evidence>
<keyword evidence="6 18" id="KW-0349">Heme</keyword>
<feature type="transmembrane region" description="Helical" evidence="19">
    <location>
        <begin position="208"/>
        <end position="234"/>
    </location>
</feature>